<dbReference type="EMBL" id="CP038488">
    <property type="protein sequence ID" value="QFZ29456.1"/>
    <property type="molecule type" value="Genomic_DNA"/>
</dbReference>
<accession>A0ACD0WPX7</accession>
<reference evidence="2" key="1">
    <citation type="journal article" date="2019" name="MBio">
        <title>Comparative genomics for the elucidation of multidrug resistance (MDR) in Candida lusitaniae.</title>
        <authorList>
            <person name="Kannan A."/>
            <person name="Asner S.A."/>
            <person name="Trachsel E."/>
            <person name="Kelly S."/>
            <person name="Parker J."/>
            <person name="Sanglard D."/>
        </authorList>
    </citation>
    <scope>NUCLEOTIDE SEQUENCE [LARGE SCALE GENOMIC DNA]</scope>
    <source>
        <strain evidence="2">P1</strain>
    </source>
</reference>
<evidence type="ECO:0000313" key="1">
    <source>
        <dbReference type="EMBL" id="QFZ29456.1"/>
    </source>
</evidence>
<organism evidence="1 2">
    <name type="scientific">Clavispora lusitaniae</name>
    <name type="common">Candida lusitaniae</name>
    <dbReference type="NCBI Taxonomy" id="36911"/>
    <lineage>
        <taxon>Eukaryota</taxon>
        <taxon>Fungi</taxon>
        <taxon>Dikarya</taxon>
        <taxon>Ascomycota</taxon>
        <taxon>Saccharomycotina</taxon>
        <taxon>Pichiomycetes</taxon>
        <taxon>Metschnikowiaceae</taxon>
        <taxon>Clavispora</taxon>
    </lineage>
</organism>
<evidence type="ECO:0000313" key="2">
    <source>
        <dbReference type="Proteomes" id="UP000326582"/>
    </source>
</evidence>
<protein>
    <submittedName>
        <fullName evidence="1">Heme-binding protein</fullName>
    </submittedName>
</protein>
<keyword evidence="2" id="KW-1185">Reference proteome</keyword>
<dbReference type="Proteomes" id="UP000326582">
    <property type="component" value="Chromosome 5"/>
</dbReference>
<proteinExistence type="predicted"/>
<sequence>MGQKFLSRGRPIYAIAFVGDIGEYLIYQACSPQKKKPHPLFLHFSLNSFLEELYSQGLPTTYTYIKMSTTTTKLNQQEIIPSRTDVGALANRINMETRSLHNKIDKLVTLKFALALRDYKIFRQGLQSFYHVFATIEECLYKQLENEDSEWTPLLRNVWKPEMARREKGQQDLLFYYDGRKEKFMTPIMPAQIEFVNHIRQVTSEKPYLLLAYLHVMYLALFAGGRVMRSSISRATGLFPRKDGLSHGEIVKEGSNFFSFDVEDENTFRLLYKRDYELQTRNNLTEEQKLEIIEESKYIFQQNAKCVIELEHHNLSRIKSKWSYFFVTRGYYIAIAIFFVIALVSLRRIYSHVIA</sequence>
<name>A0ACD0WPX7_CLALS</name>
<gene>
    <name evidence="1" type="ORF">EJF14_50698</name>
</gene>